<dbReference type="InterPro" id="IPR013249">
    <property type="entry name" value="RNA_pol_sigma70_r4_t2"/>
</dbReference>
<evidence type="ECO:0000259" key="5">
    <source>
        <dbReference type="Pfam" id="PF04542"/>
    </source>
</evidence>
<dbReference type="Pfam" id="PF08281">
    <property type="entry name" value="Sigma70_r4_2"/>
    <property type="match status" value="1"/>
</dbReference>
<name>A0A921SV86_9BACT</name>
<dbReference type="InterPro" id="IPR007627">
    <property type="entry name" value="RNA_pol_sigma70_r2"/>
</dbReference>
<reference evidence="7" key="1">
    <citation type="journal article" date="2021" name="PeerJ">
        <title>Extensive microbial diversity within the chicken gut microbiome revealed by metagenomics and culture.</title>
        <authorList>
            <person name="Gilroy R."/>
            <person name="Ravi A."/>
            <person name="Getino M."/>
            <person name="Pursley I."/>
            <person name="Horton D.L."/>
            <person name="Alikhan N.F."/>
            <person name="Baker D."/>
            <person name="Gharbi K."/>
            <person name="Hall N."/>
            <person name="Watson M."/>
            <person name="Adriaenssens E.M."/>
            <person name="Foster-Nyarko E."/>
            <person name="Jarju S."/>
            <person name="Secka A."/>
            <person name="Antonio M."/>
            <person name="Oren A."/>
            <person name="Chaudhuri R.R."/>
            <person name="La Ragione R."/>
            <person name="Hildebrand F."/>
            <person name="Pallen M.J."/>
        </authorList>
    </citation>
    <scope>NUCLEOTIDE SEQUENCE</scope>
    <source>
        <strain evidence="7">CHK121-7720</strain>
    </source>
</reference>
<dbReference type="PANTHER" id="PTHR43133">
    <property type="entry name" value="RNA POLYMERASE ECF-TYPE SIGMA FACTO"/>
    <property type="match status" value="1"/>
</dbReference>
<dbReference type="Gene3D" id="1.10.10.10">
    <property type="entry name" value="Winged helix-like DNA-binding domain superfamily/Winged helix DNA-binding domain"/>
    <property type="match status" value="1"/>
</dbReference>
<dbReference type="NCBIfam" id="TIGR02937">
    <property type="entry name" value="sigma70-ECF"/>
    <property type="match status" value="1"/>
</dbReference>
<dbReference type="CDD" id="cd06171">
    <property type="entry name" value="Sigma70_r4"/>
    <property type="match status" value="1"/>
</dbReference>
<dbReference type="InterPro" id="IPR036388">
    <property type="entry name" value="WH-like_DNA-bd_sf"/>
</dbReference>
<keyword evidence="4" id="KW-0804">Transcription</keyword>
<feature type="domain" description="RNA polymerase sigma-70 region 2" evidence="5">
    <location>
        <begin position="21"/>
        <end position="89"/>
    </location>
</feature>
<evidence type="ECO:0000313" key="7">
    <source>
        <dbReference type="EMBL" id="HJG89077.1"/>
    </source>
</evidence>
<evidence type="ECO:0000313" key="8">
    <source>
        <dbReference type="Proteomes" id="UP000757103"/>
    </source>
</evidence>
<accession>A0A921SV86</accession>
<comment type="similarity">
    <text evidence="1">Belongs to the sigma-70 factor family. ECF subfamily.</text>
</comment>
<keyword evidence="2" id="KW-0805">Transcription regulation</keyword>
<dbReference type="Gene3D" id="1.10.1740.10">
    <property type="match status" value="1"/>
</dbReference>
<proteinExistence type="inferred from homology"/>
<dbReference type="GO" id="GO:0003677">
    <property type="term" value="F:DNA binding"/>
    <property type="evidence" value="ECO:0007669"/>
    <property type="project" value="InterPro"/>
</dbReference>
<sequence length="185" mass="21228">MNEAELVACCKRKEPSAQAELYRRYSGEMFALCIRYAGNRDTAQDLLHDGFLKAFTSFDKFDYRGEGSLKAWLSRIMVNTALEEARKQAQHADVDIDEAPDLADPESCDDSLVQHLSPDTLLRFIAELPDGYRTVFNLFTFENKSHREIAQLLHINEKSSSSQLYRARTLLMNRIKTYLSKHGDE</sequence>
<dbReference type="Pfam" id="PF04542">
    <property type="entry name" value="Sigma70_r2"/>
    <property type="match status" value="1"/>
</dbReference>
<evidence type="ECO:0000259" key="6">
    <source>
        <dbReference type="Pfam" id="PF08281"/>
    </source>
</evidence>
<keyword evidence="3" id="KW-0731">Sigma factor</keyword>
<dbReference type="EMBL" id="DYUD01000020">
    <property type="protein sequence ID" value="HJG89077.1"/>
    <property type="molecule type" value="Genomic_DNA"/>
</dbReference>
<dbReference type="RefSeq" id="WP_025277741.1">
    <property type="nucleotide sequence ID" value="NZ_CALUJX010000007.1"/>
</dbReference>
<comment type="caution">
    <text evidence="7">The sequence shown here is derived from an EMBL/GenBank/DDBJ whole genome shotgun (WGS) entry which is preliminary data.</text>
</comment>
<dbReference type="SUPFAM" id="SSF88659">
    <property type="entry name" value="Sigma3 and sigma4 domains of RNA polymerase sigma factors"/>
    <property type="match status" value="1"/>
</dbReference>
<dbReference type="InterPro" id="IPR039425">
    <property type="entry name" value="RNA_pol_sigma-70-like"/>
</dbReference>
<reference evidence="7" key="2">
    <citation type="submission" date="2021-09" db="EMBL/GenBank/DDBJ databases">
        <authorList>
            <person name="Gilroy R."/>
        </authorList>
    </citation>
    <scope>NUCLEOTIDE SEQUENCE</scope>
    <source>
        <strain evidence="7">CHK121-7720</strain>
    </source>
</reference>
<organism evidence="7 8">
    <name type="scientific">Barnesiella viscericola</name>
    <dbReference type="NCBI Taxonomy" id="397865"/>
    <lineage>
        <taxon>Bacteria</taxon>
        <taxon>Pseudomonadati</taxon>
        <taxon>Bacteroidota</taxon>
        <taxon>Bacteroidia</taxon>
        <taxon>Bacteroidales</taxon>
        <taxon>Barnesiellaceae</taxon>
        <taxon>Barnesiella</taxon>
    </lineage>
</organism>
<evidence type="ECO:0000256" key="4">
    <source>
        <dbReference type="ARBA" id="ARBA00023163"/>
    </source>
</evidence>
<dbReference type="AlphaFoldDB" id="A0A921SV86"/>
<dbReference type="GO" id="GO:0006352">
    <property type="term" value="P:DNA-templated transcription initiation"/>
    <property type="evidence" value="ECO:0007669"/>
    <property type="project" value="InterPro"/>
</dbReference>
<evidence type="ECO:0000256" key="3">
    <source>
        <dbReference type="ARBA" id="ARBA00023082"/>
    </source>
</evidence>
<dbReference type="GO" id="GO:0016987">
    <property type="term" value="F:sigma factor activity"/>
    <property type="evidence" value="ECO:0007669"/>
    <property type="project" value="UniProtKB-KW"/>
</dbReference>
<evidence type="ECO:0000256" key="2">
    <source>
        <dbReference type="ARBA" id="ARBA00023015"/>
    </source>
</evidence>
<dbReference type="InterPro" id="IPR014284">
    <property type="entry name" value="RNA_pol_sigma-70_dom"/>
</dbReference>
<dbReference type="GeneID" id="90528372"/>
<dbReference type="InterPro" id="IPR013325">
    <property type="entry name" value="RNA_pol_sigma_r2"/>
</dbReference>
<protein>
    <submittedName>
        <fullName evidence="7">Sigma-70 family RNA polymerase sigma factor</fullName>
    </submittedName>
</protein>
<dbReference type="SUPFAM" id="SSF88946">
    <property type="entry name" value="Sigma2 domain of RNA polymerase sigma factors"/>
    <property type="match status" value="1"/>
</dbReference>
<evidence type="ECO:0000256" key="1">
    <source>
        <dbReference type="ARBA" id="ARBA00010641"/>
    </source>
</evidence>
<dbReference type="Proteomes" id="UP000757103">
    <property type="component" value="Unassembled WGS sequence"/>
</dbReference>
<gene>
    <name evidence="7" type="ORF">K8U91_06350</name>
</gene>
<feature type="domain" description="RNA polymerase sigma factor 70 region 4 type 2" evidence="6">
    <location>
        <begin position="121"/>
        <end position="170"/>
    </location>
</feature>
<dbReference type="InterPro" id="IPR013324">
    <property type="entry name" value="RNA_pol_sigma_r3/r4-like"/>
</dbReference>
<dbReference type="PANTHER" id="PTHR43133:SF46">
    <property type="entry name" value="RNA POLYMERASE SIGMA-70 FACTOR ECF SUBFAMILY"/>
    <property type="match status" value="1"/>
</dbReference>